<dbReference type="InterPro" id="IPR029069">
    <property type="entry name" value="HotDog_dom_sf"/>
</dbReference>
<gene>
    <name evidence="2" type="ORF">F8388_027111</name>
</gene>
<evidence type="ECO:0000259" key="1">
    <source>
        <dbReference type="Pfam" id="PF20791"/>
    </source>
</evidence>
<sequence>MISSGIINPNHFRFKFNVVKNKATGDERPSGKLSVKENSSCYHNNIDDDLFSGKLVQGKHVFQQNFSIRSYELGPDSKISIGALINLLQESAVNHLIRGGVMVEGLGWTPAMCLKNLIWVVYNIHILIDTYPSWSDVVEVETWTCASGRNDLSPKWTDLDVNQHVNHVKYINWILQSAPESILETQKLCSLKLEFRKECGKNSLLHSLSAISKKSDQGFELEHTLRLQNGLTILRGRTNNWLPSYH</sequence>
<reference evidence="2 3" key="1">
    <citation type="journal article" date="2020" name="bioRxiv">
        <title>Sequence and annotation of 42 cannabis genomes reveals extensive copy number variation in cannabinoid synthesis and pathogen resistance genes.</title>
        <authorList>
            <person name="Mckernan K.J."/>
            <person name="Helbert Y."/>
            <person name="Kane L.T."/>
            <person name="Ebling H."/>
            <person name="Zhang L."/>
            <person name="Liu B."/>
            <person name="Eaton Z."/>
            <person name="Mclaughlin S."/>
            <person name="Kingan S."/>
            <person name="Baybayan P."/>
            <person name="Concepcion G."/>
            <person name="Jordan M."/>
            <person name="Riva A."/>
            <person name="Barbazuk W."/>
            <person name="Harkins T."/>
        </authorList>
    </citation>
    <scope>NUCLEOTIDE SEQUENCE [LARGE SCALE GENOMIC DNA]</scope>
    <source>
        <strain evidence="3">cv. Jamaican Lion 4</strain>
        <tissue evidence="2">Leaf</tissue>
    </source>
</reference>
<organism evidence="2 3">
    <name type="scientific">Cannabis sativa</name>
    <name type="common">Hemp</name>
    <name type="synonym">Marijuana</name>
    <dbReference type="NCBI Taxonomy" id="3483"/>
    <lineage>
        <taxon>Eukaryota</taxon>
        <taxon>Viridiplantae</taxon>
        <taxon>Streptophyta</taxon>
        <taxon>Embryophyta</taxon>
        <taxon>Tracheophyta</taxon>
        <taxon>Spermatophyta</taxon>
        <taxon>Magnoliopsida</taxon>
        <taxon>eudicotyledons</taxon>
        <taxon>Gunneridae</taxon>
        <taxon>Pentapetalae</taxon>
        <taxon>rosids</taxon>
        <taxon>fabids</taxon>
        <taxon>Rosales</taxon>
        <taxon>Cannabaceae</taxon>
        <taxon>Cannabis</taxon>
    </lineage>
</organism>
<dbReference type="Gene3D" id="3.10.129.10">
    <property type="entry name" value="Hotdog Thioesterase"/>
    <property type="match status" value="2"/>
</dbReference>
<comment type="caution">
    <text evidence="2">The sequence shown here is derived from an EMBL/GenBank/DDBJ whole genome shotgun (WGS) entry which is preliminary data.</text>
</comment>
<dbReference type="GO" id="GO:0000036">
    <property type="term" value="F:acyl carrier activity"/>
    <property type="evidence" value="ECO:0007669"/>
    <property type="project" value="TreeGrafter"/>
</dbReference>
<dbReference type="SUPFAM" id="SSF54637">
    <property type="entry name" value="Thioesterase/thiol ester dehydrase-isomerase"/>
    <property type="match status" value="2"/>
</dbReference>
<protein>
    <recommendedName>
        <fullName evidence="1">Acyl-ACP thioesterase-like C-terminal domain-containing protein</fullName>
    </recommendedName>
</protein>
<dbReference type="GO" id="GO:0016297">
    <property type="term" value="F:fatty acyl-[ACP] hydrolase activity"/>
    <property type="evidence" value="ECO:0007669"/>
    <property type="project" value="InterPro"/>
</dbReference>
<dbReference type="PANTHER" id="PTHR31727:SF2">
    <property type="entry name" value="PALMITOYL-ACYL CARRIER PROTEIN THIOESTERASE, CHLOROPLASTIC"/>
    <property type="match status" value="1"/>
</dbReference>
<evidence type="ECO:0000313" key="3">
    <source>
        <dbReference type="Proteomes" id="UP000525078"/>
    </source>
</evidence>
<dbReference type="Pfam" id="PF20791">
    <property type="entry name" value="Acyl-ACP_TE_C"/>
    <property type="match status" value="1"/>
</dbReference>
<dbReference type="InterPro" id="IPR045023">
    <property type="entry name" value="FATA/B"/>
</dbReference>
<proteinExistence type="predicted"/>
<evidence type="ECO:0000313" key="2">
    <source>
        <dbReference type="EMBL" id="KAF4372438.1"/>
    </source>
</evidence>
<dbReference type="Proteomes" id="UP000525078">
    <property type="component" value="Unassembled WGS sequence"/>
</dbReference>
<dbReference type="EMBL" id="JAATIP010000105">
    <property type="protein sequence ID" value="KAF4372438.1"/>
    <property type="molecule type" value="Genomic_DNA"/>
</dbReference>
<feature type="domain" description="Acyl-ACP thioesterase-like C-terminal" evidence="1">
    <location>
        <begin position="148"/>
        <end position="238"/>
    </location>
</feature>
<accession>A0A7J6FP79</accession>
<dbReference type="InterPro" id="IPR049427">
    <property type="entry name" value="Acyl-ACP_TE_C"/>
</dbReference>
<name>A0A7J6FP79_CANSA</name>
<dbReference type="PANTHER" id="PTHR31727">
    <property type="entry name" value="OLEOYL-ACYL CARRIER PROTEIN THIOESTERASE 1, CHLOROPLASTIC"/>
    <property type="match status" value="1"/>
</dbReference>
<dbReference type="AlphaFoldDB" id="A0A7J6FP79"/>